<evidence type="ECO:0000313" key="1">
    <source>
        <dbReference type="EMBL" id="OIW22826.1"/>
    </source>
</evidence>
<dbReference type="InParanoid" id="A0A1J7J5Q5"/>
<keyword evidence="2" id="KW-1185">Reference proteome</keyword>
<sequence length="170" mass="19116">MRTAQIIWKESVDLRLLPKMLKTLMAALHLATFEIARKIRYREQLFSFSCSTNITNNPLPVLKLEERCCKLEWPPSRGSLWNQIPRFSTPLSKSLSAFLSTSSSSSSPVVRSSDGHISPLPPPLPLRRWCGLRTATSFPPPPLPPGGAVFGRPHFPPSSSSSRWWVFFIT</sequence>
<name>A0A1J7J5Q5_9PEZI</name>
<dbReference type="AlphaFoldDB" id="A0A1J7J5Q5"/>
<evidence type="ECO:0000313" key="2">
    <source>
        <dbReference type="Proteomes" id="UP000182658"/>
    </source>
</evidence>
<accession>A0A1J7J5Q5</accession>
<dbReference type="Proteomes" id="UP000182658">
    <property type="component" value="Unassembled WGS sequence"/>
</dbReference>
<reference evidence="1 2" key="1">
    <citation type="submission" date="2016-10" db="EMBL/GenBank/DDBJ databases">
        <title>Draft genome sequence of Coniochaeta ligniaria NRRL30616, a lignocellulolytic fungus for bioabatement of inhibitors in plant biomass hydrolysates.</title>
        <authorList>
            <consortium name="DOE Joint Genome Institute"/>
            <person name="Jimenez D.J."/>
            <person name="Hector R.E."/>
            <person name="Riley R."/>
            <person name="Sun H."/>
            <person name="Grigoriev I.V."/>
            <person name="Van Elsas J.D."/>
            <person name="Nichols N.N."/>
        </authorList>
    </citation>
    <scope>NUCLEOTIDE SEQUENCE [LARGE SCALE GENOMIC DNA]</scope>
    <source>
        <strain evidence="1 2">NRRL 30616</strain>
    </source>
</reference>
<gene>
    <name evidence="1" type="ORF">CONLIGDRAFT_150909</name>
</gene>
<protein>
    <submittedName>
        <fullName evidence="1">Uncharacterized protein</fullName>
    </submittedName>
</protein>
<proteinExistence type="predicted"/>
<organism evidence="1 2">
    <name type="scientific">Coniochaeta ligniaria NRRL 30616</name>
    <dbReference type="NCBI Taxonomy" id="1408157"/>
    <lineage>
        <taxon>Eukaryota</taxon>
        <taxon>Fungi</taxon>
        <taxon>Dikarya</taxon>
        <taxon>Ascomycota</taxon>
        <taxon>Pezizomycotina</taxon>
        <taxon>Sordariomycetes</taxon>
        <taxon>Sordariomycetidae</taxon>
        <taxon>Coniochaetales</taxon>
        <taxon>Coniochaetaceae</taxon>
        <taxon>Coniochaeta</taxon>
    </lineage>
</organism>
<dbReference type="EMBL" id="KV875110">
    <property type="protein sequence ID" value="OIW22826.1"/>
    <property type="molecule type" value="Genomic_DNA"/>
</dbReference>